<comment type="subcellular location">
    <subcellularLocation>
        <location evidence="2">Cytoplasm</location>
    </subcellularLocation>
</comment>
<comment type="function">
    <text evidence="1">Specifically methylates the cytosine at position 967 (m5C967) of 16S rRNA.</text>
</comment>
<feature type="binding site" evidence="14">
    <location>
        <position position="326"/>
    </location>
    <ligand>
        <name>S-adenosyl-L-methionine</name>
        <dbReference type="ChEBI" id="CHEBI:59789"/>
    </ligand>
</feature>
<dbReference type="Pfam" id="PF22458">
    <property type="entry name" value="RsmF-B_ferredox"/>
    <property type="match status" value="1"/>
</dbReference>
<evidence type="ECO:0000256" key="8">
    <source>
        <dbReference type="ARBA" id="ARBA00022679"/>
    </source>
</evidence>
<dbReference type="PROSITE" id="PS01153">
    <property type="entry name" value="NOL1_NOP2_SUN"/>
    <property type="match status" value="1"/>
</dbReference>
<evidence type="ECO:0000256" key="10">
    <source>
        <dbReference type="ARBA" id="ARBA00022884"/>
    </source>
</evidence>
<dbReference type="Gene3D" id="1.10.940.10">
    <property type="entry name" value="NusB-like"/>
    <property type="match status" value="1"/>
</dbReference>
<dbReference type="PATRIC" id="fig|1191523.3.peg.1846"/>
<dbReference type="InterPro" id="IPR001678">
    <property type="entry name" value="MeTrfase_RsmB-F_NOP2_dom"/>
</dbReference>
<dbReference type="FunFam" id="3.30.70.1170:FF:000003">
    <property type="entry name" value="16S rRNA (Cytosine(967)-C(5))-methyltransferase RsmB"/>
    <property type="match status" value="1"/>
</dbReference>
<dbReference type="EC" id="2.1.1.176" evidence="4"/>
<evidence type="ECO:0000256" key="12">
    <source>
        <dbReference type="ARBA" id="ARBA00031088"/>
    </source>
</evidence>
<dbReference type="FunFam" id="3.40.50.150:FF:000022">
    <property type="entry name" value="Ribosomal RNA small subunit methyltransferase B"/>
    <property type="match status" value="1"/>
</dbReference>
<dbReference type="Proteomes" id="UP000009011">
    <property type="component" value="Chromosome"/>
</dbReference>
<dbReference type="GO" id="GO:0003723">
    <property type="term" value="F:RNA binding"/>
    <property type="evidence" value="ECO:0007669"/>
    <property type="project" value="UniProtKB-UniRule"/>
</dbReference>
<dbReference type="InterPro" id="IPR029063">
    <property type="entry name" value="SAM-dependent_MTases_sf"/>
</dbReference>
<dbReference type="AlphaFoldDB" id="I6Z738"/>
<dbReference type="NCBIfam" id="NF011494">
    <property type="entry name" value="PRK14902.1"/>
    <property type="match status" value="1"/>
</dbReference>
<dbReference type="InterPro" id="IPR054728">
    <property type="entry name" value="RsmB-like_ferredoxin"/>
</dbReference>
<dbReference type="OrthoDB" id="9810297at2"/>
<evidence type="ECO:0000313" key="17">
    <source>
        <dbReference type="EMBL" id="AFN74975.1"/>
    </source>
</evidence>
<dbReference type="InterPro" id="IPR035926">
    <property type="entry name" value="NusB-like_sf"/>
</dbReference>
<dbReference type="GO" id="GO:0008649">
    <property type="term" value="F:rRNA methyltransferase activity"/>
    <property type="evidence" value="ECO:0007669"/>
    <property type="project" value="InterPro"/>
</dbReference>
<dbReference type="PANTHER" id="PTHR22807:SF61">
    <property type="entry name" value="NOL1_NOP2_SUN FAMILY PROTEIN _ ANTITERMINATION NUSB DOMAIN-CONTAINING PROTEIN"/>
    <property type="match status" value="1"/>
</dbReference>
<dbReference type="Pfam" id="PF01189">
    <property type="entry name" value="Methyltr_RsmB-F"/>
    <property type="match status" value="1"/>
</dbReference>
<dbReference type="GO" id="GO:0006355">
    <property type="term" value="P:regulation of DNA-templated transcription"/>
    <property type="evidence" value="ECO:0007669"/>
    <property type="project" value="InterPro"/>
</dbReference>
<comment type="catalytic activity">
    <reaction evidence="13">
        <text>cytidine(967) in 16S rRNA + S-adenosyl-L-methionine = 5-methylcytidine(967) in 16S rRNA + S-adenosyl-L-homocysteine + H(+)</text>
        <dbReference type="Rhea" id="RHEA:42748"/>
        <dbReference type="Rhea" id="RHEA-COMP:10219"/>
        <dbReference type="Rhea" id="RHEA-COMP:10220"/>
        <dbReference type="ChEBI" id="CHEBI:15378"/>
        <dbReference type="ChEBI" id="CHEBI:57856"/>
        <dbReference type="ChEBI" id="CHEBI:59789"/>
        <dbReference type="ChEBI" id="CHEBI:74483"/>
        <dbReference type="ChEBI" id="CHEBI:82748"/>
        <dbReference type="EC" id="2.1.1.176"/>
    </reaction>
</comment>
<organism evidence="17 18">
    <name type="scientific">Melioribacter roseus (strain DSM 23840 / JCM 17771 / VKM B-2668 / P3M-2)</name>
    <dbReference type="NCBI Taxonomy" id="1191523"/>
    <lineage>
        <taxon>Bacteria</taxon>
        <taxon>Pseudomonadati</taxon>
        <taxon>Ignavibacteriota</taxon>
        <taxon>Ignavibacteria</taxon>
        <taxon>Ignavibacteriales</taxon>
        <taxon>Melioribacteraceae</taxon>
        <taxon>Melioribacter</taxon>
    </lineage>
</organism>
<dbReference type="InterPro" id="IPR023267">
    <property type="entry name" value="RCMT"/>
</dbReference>
<comment type="similarity">
    <text evidence="3 14">Belongs to the class I-like SAM-binding methyltransferase superfamily. RsmB/NOP family.</text>
</comment>
<evidence type="ECO:0000256" key="3">
    <source>
        <dbReference type="ARBA" id="ARBA00007494"/>
    </source>
</evidence>
<keyword evidence="10 14" id="KW-0694">RNA-binding</keyword>
<evidence type="ECO:0000256" key="13">
    <source>
        <dbReference type="ARBA" id="ARBA00047283"/>
    </source>
</evidence>
<accession>I6Z738</accession>
<dbReference type="eggNOG" id="COG0144">
    <property type="taxonomic scope" value="Bacteria"/>
</dbReference>
<dbReference type="InterPro" id="IPR004573">
    <property type="entry name" value="rRNA_ssu_MeTfrase_B"/>
</dbReference>
<evidence type="ECO:0000256" key="1">
    <source>
        <dbReference type="ARBA" id="ARBA00002724"/>
    </source>
</evidence>
<dbReference type="NCBIfam" id="TIGR00563">
    <property type="entry name" value="rsmB"/>
    <property type="match status" value="1"/>
</dbReference>
<dbReference type="Gene3D" id="3.30.70.1170">
    <property type="entry name" value="Sun protein, domain 3"/>
    <property type="match status" value="1"/>
</dbReference>
<name>I6Z738_MELRP</name>
<evidence type="ECO:0000256" key="6">
    <source>
        <dbReference type="ARBA" id="ARBA00022552"/>
    </source>
</evidence>
<keyword evidence="8 14" id="KW-0808">Transferase</keyword>
<evidence type="ECO:0000256" key="5">
    <source>
        <dbReference type="ARBA" id="ARBA00022490"/>
    </source>
</evidence>
<dbReference type="Pfam" id="PF01029">
    <property type="entry name" value="NusB"/>
    <property type="match status" value="1"/>
</dbReference>
<evidence type="ECO:0000259" key="16">
    <source>
        <dbReference type="PROSITE" id="PS51686"/>
    </source>
</evidence>
<dbReference type="SUPFAM" id="SSF48013">
    <property type="entry name" value="NusB-like"/>
    <property type="match status" value="1"/>
</dbReference>
<feature type="domain" description="SAM-dependent MTase RsmB/NOP-type" evidence="16">
    <location>
        <begin position="185"/>
        <end position="456"/>
    </location>
</feature>
<feature type="binding site" evidence="14">
    <location>
        <position position="299"/>
    </location>
    <ligand>
        <name>S-adenosyl-L-methionine</name>
        <dbReference type="ChEBI" id="CHEBI:59789"/>
    </ligand>
</feature>
<feature type="binding site" evidence="14">
    <location>
        <begin position="275"/>
        <end position="281"/>
    </location>
    <ligand>
        <name>S-adenosyl-L-methionine</name>
        <dbReference type="ChEBI" id="CHEBI:59789"/>
    </ligand>
</feature>
<dbReference type="InterPro" id="IPR018314">
    <property type="entry name" value="RsmB/NOL1/NOP2-like_CS"/>
</dbReference>
<evidence type="ECO:0000256" key="2">
    <source>
        <dbReference type="ARBA" id="ARBA00004496"/>
    </source>
</evidence>
<gene>
    <name evidence="17" type="ordered locus">MROS_1741</name>
</gene>
<dbReference type="STRING" id="1191523.MROS_1741"/>
<keyword evidence="7 14" id="KW-0489">Methyltransferase</keyword>
<dbReference type="SUPFAM" id="SSF53335">
    <property type="entry name" value="S-adenosyl-L-methionine-dependent methyltransferases"/>
    <property type="match status" value="1"/>
</dbReference>
<evidence type="ECO:0000256" key="15">
    <source>
        <dbReference type="SAM" id="Coils"/>
    </source>
</evidence>
<sequence>MNESTTINLMGSNLYEGVRGHAVKILNRVDRTDAYLDKLLEIELKNSNLSSLDKALLFEIVHGVMRWMGRLDWILTGFYKGQFSKCVPNVKNALRVALYQILFLDKVPDYAAVNEAVEFVKKLQGQKYADLANALLRNIIRNKDGIRYPDPEEDLVAYLSAYYSHPSWMVKRWLARFGRENTEKLLAANNSKPVLALRVNNLVTTMEELKKLLDEVELRYTDSKLLPEFIRLNNLVNITDWKYFKLGYFTVQDESTGLPVKLLKPEPGMRVLDLCAAPGGKSAFIADMMKNEGEIVALDRFDSRLKILEKNLERLKVTNVRTHAIDALEYEDDRLFDRVLVDAPCSGLGTLTKKPDLKWKKDLGDIRKIVNIQYDLLTKGASLLKPGGSLVYSTCTIEPEENYELIIKFLEKNPDFQLEPAGDLIAKDYVDENGYVRTLPHIHGVDGSFAAKITKIK</sequence>
<keyword evidence="18" id="KW-1185">Reference proteome</keyword>
<dbReference type="InterPro" id="IPR049560">
    <property type="entry name" value="MeTrfase_RsmB-F_NOP2_cat"/>
</dbReference>
<feature type="coiled-coil region" evidence="15">
    <location>
        <begin position="199"/>
        <end position="226"/>
    </location>
</feature>
<dbReference type="InterPro" id="IPR006027">
    <property type="entry name" value="NusB_RsmB_TIM44"/>
</dbReference>
<dbReference type="GO" id="GO:0005737">
    <property type="term" value="C:cytoplasm"/>
    <property type="evidence" value="ECO:0007669"/>
    <property type="project" value="UniProtKB-SubCell"/>
</dbReference>
<feature type="binding site" evidence="14">
    <location>
        <position position="342"/>
    </location>
    <ligand>
        <name>S-adenosyl-L-methionine</name>
        <dbReference type="ChEBI" id="CHEBI:59789"/>
    </ligand>
</feature>
<proteinExistence type="inferred from homology"/>
<dbReference type="EMBL" id="CP003557">
    <property type="protein sequence ID" value="AFN74975.1"/>
    <property type="molecule type" value="Genomic_DNA"/>
</dbReference>
<evidence type="ECO:0000256" key="4">
    <source>
        <dbReference type="ARBA" id="ARBA00012140"/>
    </source>
</evidence>
<keyword evidence="15" id="KW-0175">Coiled coil</keyword>
<evidence type="ECO:0000313" key="18">
    <source>
        <dbReference type="Proteomes" id="UP000009011"/>
    </source>
</evidence>
<evidence type="ECO:0000256" key="14">
    <source>
        <dbReference type="PROSITE-ProRule" id="PRU01023"/>
    </source>
</evidence>
<dbReference type="PRINTS" id="PR02008">
    <property type="entry name" value="RCMTFAMILY"/>
</dbReference>
<protein>
    <recommendedName>
        <fullName evidence="4">16S rRNA (cytosine(967)-C(5))-methyltransferase</fullName>
        <ecNumber evidence="4">2.1.1.176</ecNumber>
    </recommendedName>
    <alternativeName>
        <fullName evidence="11">16S rRNA m5C967 methyltransferase</fullName>
    </alternativeName>
    <alternativeName>
        <fullName evidence="12">rRNA (cytosine-C(5)-)-methyltransferase RsmB</fullName>
    </alternativeName>
</protein>
<dbReference type="PANTHER" id="PTHR22807">
    <property type="entry name" value="NOP2 YEAST -RELATED NOL1/NOP2/FMU SUN DOMAIN-CONTAINING"/>
    <property type="match status" value="1"/>
</dbReference>
<dbReference type="HOGENOM" id="CLU_005316_0_1_10"/>
<dbReference type="CDD" id="cd02440">
    <property type="entry name" value="AdoMet_MTases"/>
    <property type="match status" value="1"/>
</dbReference>
<keyword evidence="6" id="KW-0698">rRNA processing</keyword>
<evidence type="ECO:0000256" key="7">
    <source>
        <dbReference type="ARBA" id="ARBA00022603"/>
    </source>
</evidence>
<keyword evidence="9 14" id="KW-0949">S-adenosyl-L-methionine</keyword>
<dbReference type="eggNOG" id="COG0781">
    <property type="taxonomic scope" value="Bacteria"/>
</dbReference>
<evidence type="ECO:0000256" key="9">
    <source>
        <dbReference type="ARBA" id="ARBA00022691"/>
    </source>
</evidence>
<feature type="active site" description="Nucleophile" evidence="14">
    <location>
        <position position="395"/>
    </location>
</feature>
<evidence type="ECO:0000256" key="11">
    <source>
        <dbReference type="ARBA" id="ARBA00030399"/>
    </source>
</evidence>
<dbReference type="KEGG" id="mro:MROS_1741"/>
<reference evidence="17 18" key="1">
    <citation type="journal article" date="2013" name="PLoS ONE">
        <title>Genomic analysis of Melioribacter roseus, facultatively anaerobic organotrophic bacterium representing a novel deep lineage within Bacteriodetes/Chlorobi group.</title>
        <authorList>
            <person name="Kadnikov V.V."/>
            <person name="Mardanov A.V."/>
            <person name="Podosokorskaya O.A."/>
            <person name="Gavrilov S.N."/>
            <person name="Kublanov I.V."/>
            <person name="Beletsky A.V."/>
            <person name="Bonch-Osmolovskaya E.A."/>
            <person name="Ravin N.V."/>
        </authorList>
    </citation>
    <scope>NUCLEOTIDE SEQUENCE [LARGE SCALE GENOMIC DNA]</scope>
    <source>
        <strain evidence="18">JCM 17771 / P3M-2</strain>
    </source>
</reference>
<dbReference type="PROSITE" id="PS51686">
    <property type="entry name" value="SAM_MT_RSMB_NOP"/>
    <property type="match status" value="1"/>
</dbReference>
<keyword evidence="5" id="KW-0963">Cytoplasm</keyword>
<dbReference type="Gene3D" id="3.40.50.150">
    <property type="entry name" value="Vaccinia Virus protein VP39"/>
    <property type="match status" value="1"/>
</dbReference>